<dbReference type="Proteomes" id="UP000887579">
    <property type="component" value="Unplaced"/>
</dbReference>
<organism evidence="1 2">
    <name type="scientific">Panagrolaimus sp. ES5</name>
    <dbReference type="NCBI Taxonomy" id="591445"/>
    <lineage>
        <taxon>Eukaryota</taxon>
        <taxon>Metazoa</taxon>
        <taxon>Ecdysozoa</taxon>
        <taxon>Nematoda</taxon>
        <taxon>Chromadorea</taxon>
        <taxon>Rhabditida</taxon>
        <taxon>Tylenchina</taxon>
        <taxon>Panagrolaimomorpha</taxon>
        <taxon>Panagrolaimoidea</taxon>
        <taxon>Panagrolaimidae</taxon>
        <taxon>Panagrolaimus</taxon>
    </lineage>
</organism>
<evidence type="ECO:0000313" key="1">
    <source>
        <dbReference type="Proteomes" id="UP000887579"/>
    </source>
</evidence>
<reference evidence="2" key="1">
    <citation type="submission" date="2022-11" db="UniProtKB">
        <authorList>
            <consortium name="WormBaseParasite"/>
        </authorList>
    </citation>
    <scope>IDENTIFICATION</scope>
</reference>
<sequence>MGNLYNLMMTRFEIFKLQDPENGKFDVVFEVEGKEYSEIIADDRFFMLSKQAVKEIIESLNRDRKYFLDKSEELKLKVVYEWAEMQAKNKLSSDKTLNLKEKIKEEFSEDLMALFNFEKMDKSYIDEFFVSKAFLFTDSQLNVIKSKAYNTYNIEITDHLEDDFAGTLKGKLHCEIGDKIFEAINSLDDDEKIACHISDYANDTEFTYYYWPTNCKLPLTPSTLKANVKRPTTPSEKDDIDSQDEEEDKVLQYEDDEEEDNYNRFLIIDEEGDVGLKYGTALNDKDYLLAKMFDNSNFRMLENSCKIKIFR</sequence>
<accession>A0AC34FBC1</accession>
<protein>
    <submittedName>
        <fullName evidence="2">Uncharacterized protein</fullName>
    </submittedName>
</protein>
<evidence type="ECO:0000313" key="2">
    <source>
        <dbReference type="WBParaSite" id="ES5_v2.g14550.t1"/>
    </source>
</evidence>
<dbReference type="WBParaSite" id="ES5_v2.g14550.t1">
    <property type="protein sequence ID" value="ES5_v2.g14550.t1"/>
    <property type="gene ID" value="ES5_v2.g14550"/>
</dbReference>
<proteinExistence type="predicted"/>
<name>A0AC34FBC1_9BILA</name>